<dbReference type="AlphaFoldDB" id="A0A4Z2G207"/>
<proteinExistence type="predicted"/>
<reference evidence="1 2" key="1">
    <citation type="submission" date="2019-03" db="EMBL/GenBank/DDBJ databases">
        <title>First draft genome of Liparis tanakae, snailfish: a comprehensive survey of snailfish specific genes.</title>
        <authorList>
            <person name="Kim W."/>
            <person name="Song I."/>
            <person name="Jeong J.-H."/>
            <person name="Kim D."/>
            <person name="Kim S."/>
            <person name="Ryu S."/>
            <person name="Song J.Y."/>
            <person name="Lee S.K."/>
        </authorList>
    </citation>
    <scope>NUCLEOTIDE SEQUENCE [LARGE SCALE GENOMIC DNA]</scope>
    <source>
        <tissue evidence="1">Muscle</tissue>
    </source>
</reference>
<protein>
    <submittedName>
        <fullName evidence="1">Uncharacterized protein</fullName>
    </submittedName>
</protein>
<dbReference type="Proteomes" id="UP000314294">
    <property type="component" value="Unassembled WGS sequence"/>
</dbReference>
<evidence type="ECO:0000313" key="1">
    <source>
        <dbReference type="EMBL" id="TNN47537.1"/>
    </source>
</evidence>
<keyword evidence="2" id="KW-1185">Reference proteome</keyword>
<accession>A0A4Z2G207</accession>
<sequence length="132" mass="15110">MAMKDPRVPPMTLCGRRSGGFLKEPVYWCRKECMLWEVGGRPFLMKGSGTNRNKNGNSRKADLTDERNLKTPQHCFILNDFFVPLSFVPPSSTVICSASSERDSSTLWLERSVKDRRFLILFIFSMAGRREA</sequence>
<gene>
    <name evidence="1" type="ORF">EYF80_042258</name>
</gene>
<comment type="caution">
    <text evidence="1">The sequence shown here is derived from an EMBL/GenBank/DDBJ whole genome shotgun (WGS) entry which is preliminary data.</text>
</comment>
<name>A0A4Z2G207_9TELE</name>
<organism evidence="1 2">
    <name type="scientific">Liparis tanakae</name>
    <name type="common">Tanaka's snailfish</name>
    <dbReference type="NCBI Taxonomy" id="230148"/>
    <lineage>
        <taxon>Eukaryota</taxon>
        <taxon>Metazoa</taxon>
        <taxon>Chordata</taxon>
        <taxon>Craniata</taxon>
        <taxon>Vertebrata</taxon>
        <taxon>Euteleostomi</taxon>
        <taxon>Actinopterygii</taxon>
        <taxon>Neopterygii</taxon>
        <taxon>Teleostei</taxon>
        <taxon>Neoteleostei</taxon>
        <taxon>Acanthomorphata</taxon>
        <taxon>Eupercaria</taxon>
        <taxon>Perciformes</taxon>
        <taxon>Cottioidei</taxon>
        <taxon>Cottales</taxon>
        <taxon>Liparidae</taxon>
        <taxon>Liparis</taxon>
    </lineage>
</organism>
<evidence type="ECO:0000313" key="2">
    <source>
        <dbReference type="Proteomes" id="UP000314294"/>
    </source>
</evidence>
<dbReference type="EMBL" id="SRLO01000738">
    <property type="protein sequence ID" value="TNN47537.1"/>
    <property type="molecule type" value="Genomic_DNA"/>
</dbReference>